<dbReference type="AlphaFoldDB" id="A0A835VR53"/>
<feature type="signal peptide" evidence="1">
    <location>
        <begin position="1"/>
        <end position="24"/>
    </location>
</feature>
<proteinExistence type="predicted"/>
<keyword evidence="1" id="KW-0732">Signal</keyword>
<dbReference type="Proteomes" id="UP000650467">
    <property type="component" value="Unassembled WGS sequence"/>
</dbReference>
<protein>
    <submittedName>
        <fullName evidence="2">Uncharacterized protein</fullName>
    </submittedName>
</protein>
<dbReference type="OrthoDB" id="998115at2759"/>
<dbReference type="EMBL" id="JAEHOC010000062">
    <property type="protein sequence ID" value="KAG2424690.1"/>
    <property type="molecule type" value="Genomic_DNA"/>
</dbReference>
<dbReference type="PANTHER" id="PTHR31152">
    <property type="entry name" value="PLAC8 FAMILY PROTEIN"/>
    <property type="match status" value="1"/>
</dbReference>
<organism evidence="2 3">
    <name type="scientific">Chlamydomonas incerta</name>
    <dbReference type="NCBI Taxonomy" id="51695"/>
    <lineage>
        <taxon>Eukaryota</taxon>
        <taxon>Viridiplantae</taxon>
        <taxon>Chlorophyta</taxon>
        <taxon>core chlorophytes</taxon>
        <taxon>Chlorophyceae</taxon>
        <taxon>CS clade</taxon>
        <taxon>Chlamydomonadales</taxon>
        <taxon>Chlamydomonadaceae</taxon>
        <taxon>Chlamydomonas</taxon>
    </lineage>
</organism>
<feature type="chain" id="PRO_5032395696" evidence="1">
    <location>
        <begin position="25"/>
        <end position="77"/>
    </location>
</feature>
<evidence type="ECO:0000313" key="2">
    <source>
        <dbReference type="EMBL" id="KAG2424690.1"/>
    </source>
</evidence>
<name>A0A835VR53_CHLIN</name>
<keyword evidence="3" id="KW-1185">Reference proteome</keyword>
<accession>A0A835VR53</accession>
<dbReference type="PANTHER" id="PTHR31152:SF1">
    <property type="entry name" value="PLAC8 FAMILY PROTEIN"/>
    <property type="match status" value="1"/>
</dbReference>
<gene>
    <name evidence="2" type="ORF">HXX76_014266</name>
</gene>
<evidence type="ECO:0000256" key="1">
    <source>
        <dbReference type="SAM" id="SignalP"/>
    </source>
</evidence>
<reference evidence="2" key="1">
    <citation type="journal article" date="2020" name="bioRxiv">
        <title>Comparative genomics of Chlamydomonas.</title>
        <authorList>
            <person name="Craig R.J."/>
            <person name="Hasan A.R."/>
            <person name="Ness R.W."/>
            <person name="Keightley P.D."/>
        </authorList>
    </citation>
    <scope>NUCLEOTIDE SEQUENCE</scope>
    <source>
        <strain evidence="2">SAG 7.73</strain>
    </source>
</reference>
<evidence type="ECO:0000313" key="3">
    <source>
        <dbReference type="Proteomes" id="UP000650467"/>
    </source>
</evidence>
<sequence>MIALQYLSCICHILACFFDQLREAAQFVDCLADVVWCSVCTYMQTQAKAVLDHRDANPQAVPPPLPGMQPPGAWVVR</sequence>
<comment type="caution">
    <text evidence="2">The sequence shown here is derived from an EMBL/GenBank/DDBJ whole genome shotgun (WGS) entry which is preliminary data.</text>
</comment>